<feature type="domain" description="HTH LytTR-type" evidence="1">
    <location>
        <begin position="117"/>
        <end position="223"/>
    </location>
</feature>
<evidence type="ECO:0000313" key="3">
    <source>
        <dbReference type="EMBL" id="QUO41863.1"/>
    </source>
</evidence>
<dbReference type="KEGG" id="bcop:JD108_01980"/>
<dbReference type="EMBL" id="CP066308">
    <property type="protein sequence ID" value="QQE74778.1"/>
    <property type="molecule type" value="Genomic_DNA"/>
</dbReference>
<dbReference type="EMBL" id="CP073708">
    <property type="protein sequence ID" value="QUO41863.1"/>
    <property type="molecule type" value="Genomic_DNA"/>
</dbReference>
<dbReference type="SMART" id="SM00850">
    <property type="entry name" value="LytTR"/>
    <property type="match status" value="1"/>
</dbReference>
<dbReference type="InterPro" id="IPR007492">
    <property type="entry name" value="LytTR_DNA-bd_dom"/>
</dbReference>
<gene>
    <name evidence="2" type="ORF">JD108_01980</name>
    <name evidence="3" type="ORF">KDJ56_01980</name>
</gene>
<dbReference type="InterPro" id="IPR046947">
    <property type="entry name" value="LytR-like"/>
</dbReference>
<dbReference type="Proteomes" id="UP000595847">
    <property type="component" value="Chromosome"/>
</dbReference>
<evidence type="ECO:0000313" key="5">
    <source>
        <dbReference type="Proteomes" id="UP000677234"/>
    </source>
</evidence>
<dbReference type="GO" id="GO:0000156">
    <property type="term" value="F:phosphorelay response regulator activity"/>
    <property type="evidence" value="ECO:0007669"/>
    <property type="project" value="InterPro"/>
</dbReference>
<dbReference type="AlphaFoldDB" id="A0A7T5ELH6"/>
<evidence type="ECO:0000313" key="2">
    <source>
        <dbReference type="EMBL" id="QQE74778.1"/>
    </source>
</evidence>
<accession>A0A7T5ELH6</accession>
<dbReference type="Proteomes" id="UP000677234">
    <property type="component" value="Chromosome"/>
</dbReference>
<keyword evidence="5" id="KW-1185">Reference proteome</keyword>
<dbReference type="Pfam" id="PF04397">
    <property type="entry name" value="LytTR"/>
    <property type="match status" value="1"/>
</dbReference>
<dbReference type="GO" id="GO:0003677">
    <property type="term" value="F:DNA binding"/>
    <property type="evidence" value="ECO:0007669"/>
    <property type="project" value="UniProtKB-KW"/>
</dbReference>
<evidence type="ECO:0000259" key="1">
    <source>
        <dbReference type="PROSITE" id="PS50930"/>
    </source>
</evidence>
<proteinExistence type="predicted"/>
<dbReference type="RefSeq" id="WP_198828347.1">
    <property type="nucleotide sequence ID" value="NZ_CP066308.1"/>
</dbReference>
<dbReference type="PANTHER" id="PTHR37299">
    <property type="entry name" value="TRANSCRIPTIONAL REGULATOR-RELATED"/>
    <property type="match status" value="1"/>
</dbReference>
<sequence>MERTDMPEVLQLVGEVIPEGVSVAISYERRYIYYQPSPSIDLKIKPGDVVREGSATDRALTVRKKVSEYVKGDVFGVPYYGVSMPVVREGDVIGCITAIYAKQIMPIPGLMPEPKVLIGKGENGWMPIPLADIVYIRSHEGKTWLHTATESYVNRYSLTELEQLLSPASFIRCHRSYMVNLEAIGFIHPHFHSTFLVEIKDKNRTRVPVSQSYASSFRQRLGF</sequence>
<reference evidence="2 4" key="1">
    <citation type="submission" date="2020-12" db="EMBL/GenBank/DDBJ databases">
        <title>strain FJAT-54423T represents a novel species of the genus Brevibacillus.</title>
        <authorList>
            <person name="Tang R."/>
        </authorList>
    </citation>
    <scope>NUCLEOTIDE SEQUENCE [LARGE SCALE GENOMIC DNA]</scope>
    <source>
        <strain evidence="2 4">FJAT-54423</strain>
    </source>
</reference>
<dbReference type="PANTHER" id="PTHR37299:SF4">
    <property type="entry name" value="TRANSCRIPTIONAL REGULATOR"/>
    <property type="match status" value="1"/>
</dbReference>
<dbReference type="PROSITE" id="PS50930">
    <property type="entry name" value="HTH_LYTTR"/>
    <property type="match status" value="1"/>
</dbReference>
<name>A0A7T5ELH6_9BACL</name>
<keyword evidence="2" id="KW-0238">DNA-binding</keyword>
<organism evidence="2 4">
    <name type="scientific">Brevibacillus composti</name>
    <dbReference type="NCBI Taxonomy" id="2796470"/>
    <lineage>
        <taxon>Bacteria</taxon>
        <taxon>Bacillati</taxon>
        <taxon>Bacillota</taxon>
        <taxon>Bacilli</taxon>
        <taxon>Bacillales</taxon>
        <taxon>Paenibacillaceae</taxon>
        <taxon>Brevibacillus</taxon>
    </lineage>
</organism>
<evidence type="ECO:0000313" key="4">
    <source>
        <dbReference type="Proteomes" id="UP000595847"/>
    </source>
</evidence>
<protein>
    <submittedName>
        <fullName evidence="2">LytTR family transcriptional regulator DNA-binding domain-containing protein</fullName>
    </submittedName>
</protein>
<reference evidence="3" key="2">
    <citation type="submission" date="2021-04" db="EMBL/GenBank/DDBJ databases">
        <title>Brevibacillus composti FJAT-54423, complete genome.</title>
        <authorList>
            <person name="Tang R."/>
        </authorList>
    </citation>
    <scope>NUCLEOTIDE SEQUENCE</scope>
    <source>
        <strain evidence="3">FJAT-54424</strain>
    </source>
</reference>
<dbReference type="Gene3D" id="2.20.25.10">
    <property type="match status" value="1"/>
</dbReference>
<dbReference type="Gene3D" id="2.40.50.40">
    <property type="match status" value="1"/>
</dbReference>